<dbReference type="Gene3D" id="1.20.58.340">
    <property type="entry name" value="Magnesium transport protein CorA, transmembrane region"/>
    <property type="match status" value="1"/>
</dbReference>
<dbReference type="PANTHER" id="PTHR46494">
    <property type="entry name" value="CORA FAMILY METAL ION TRANSPORTER (EUROFUNG)"/>
    <property type="match status" value="1"/>
</dbReference>
<evidence type="ECO:0000313" key="4">
    <source>
        <dbReference type="EMBL" id="RKP24561.1"/>
    </source>
</evidence>
<name>A0A4P9YYV5_9FUNG</name>
<proteinExistence type="predicted"/>
<evidence type="ECO:0008006" key="6">
    <source>
        <dbReference type="Google" id="ProtNLM"/>
    </source>
</evidence>
<keyword evidence="2" id="KW-0812">Transmembrane</keyword>
<dbReference type="InterPro" id="IPR045861">
    <property type="entry name" value="CorA_cytoplasmic_dom"/>
</dbReference>
<reference evidence="5" key="1">
    <citation type="journal article" date="2018" name="Nat. Microbiol.">
        <title>Leveraging single-cell genomics to expand the fungal tree of life.</title>
        <authorList>
            <person name="Ahrendt S.R."/>
            <person name="Quandt C.A."/>
            <person name="Ciobanu D."/>
            <person name="Clum A."/>
            <person name="Salamov A."/>
            <person name="Andreopoulos B."/>
            <person name="Cheng J.F."/>
            <person name="Woyke T."/>
            <person name="Pelin A."/>
            <person name="Henrissat B."/>
            <person name="Reynolds N.K."/>
            <person name="Benny G.L."/>
            <person name="Smith M.E."/>
            <person name="James T.Y."/>
            <person name="Grigoriev I.V."/>
        </authorList>
    </citation>
    <scope>NUCLEOTIDE SEQUENCE [LARGE SCALE GENOMIC DNA]</scope>
    <source>
        <strain evidence="5">Benny S71-1</strain>
    </source>
</reference>
<dbReference type="Proteomes" id="UP000278143">
    <property type="component" value="Unassembled WGS sequence"/>
</dbReference>
<accession>A0A4P9YYV5</accession>
<feature type="signal peptide" evidence="3">
    <location>
        <begin position="1"/>
        <end position="25"/>
    </location>
</feature>
<comment type="subcellular location">
    <subcellularLocation>
        <location evidence="1">Cell membrane</location>
        <topology evidence="1">Multi-pass membrane protein</topology>
    </subcellularLocation>
</comment>
<dbReference type="AlphaFoldDB" id="A0A4P9YYV5"/>
<sequence>MFSSSACRMDISILCVAAATIVVNAYRDELVALENNVLCRPNAQLTKDLHLLTGELNQFKHTFLPTLALIRNLRDNTLVDGADWHISNLARVYLGDIQDHCTVINDALADLITLADNLINLAMYGTNFVVFPELTHRDGIMYFWKLCGIVTALVVAIFAFGFYWMNRRSKRYRPGMEISRQLREPRCY</sequence>
<keyword evidence="5" id="KW-1185">Reference proteome</keyword>
<dbReference type="EMBL" id="KZ990157">
    <property type="protein sequence ID" value="RKP24561.1"/>
    <property type="molecule type" value="Genomic_DNA"/>
</dbReference>
<dbReference type="SUPFAM" id="SSF143865">
    <property type="entry name" value="CorA soluble domain-like"/>
    <property type="match status" value="1"/>
</dbReference>
<dbReference type="GO" id="GO:0050897">
    <property type="term" value="F:cobalt ion binding"/>
    <property type="evidence" value="ECO:0007669"/>
    <property type="project" value="TreeGrafter"/>
</dbReference>
<feature type="transmembrane region" description="Helical" evidence="2">
    <location>
        <begin position="142"/>
        <end position="164"/>
    </location>
</feature>
<evidence type="ECO:0000256" key="1">
    <source>
        <dbReference type="ARBA" id="ARBA00004651"/>
    </source>
</evidence>
<organism evidence="4 5">
    <name type="scientific">Syncephalis pseudoplumigaleata</name>
    <dbReference type="NCBI Taxonomy" id="1712513"/>
    <lineage>
        <taxon>Eukaryota</taxon>
        <taxon>Fungi</taxon>
        <taxon>Fungi incertae sedis</taxon>
        <taxon>Zoopagomycota</taxon>
        <taxon>Zoopagomycotina</taxon>
        <taxon>Zoopagomycetes</taxon>
        <taxon>Zoopagales</taxon>
        <taxon>Piptocephalidaceae</taxon>
        <taxon>Syncephalis</taxon>
    </lineage>
</organism>
<keyword evidence="3" id="KW-0732">Signal</keyword>
<evidence type="ECO:0000256" key="2">
    <source>
        <dbReference type="SAM" id="Phobius"/>
    </source>
</evidence>
<dbReference type="GO" id="GO:0015095">
    <property type="term" value="F:magnesium ion transmembrane transporter activity"/>
    <property type="evidence" value="ECO:0007669"/>
    <property type="project" value="TreeGrafter"/>
</dbReference>
<protein>
    <recommendedName>
        <fullName evidence="6">Plasma membrane fusion protein PRM1</fullName>
    </recommendedName>
</protein>
<evidence type="ECO:0000313" key="5">
    <source>
        <dbReference type="Proteomes" id="UP000278143"/>
    </source>
</evidence>
<dbReference type="OrthoDB" id="165352at2759"/>
<gene>
    <name evidence="4" type="ORF">SYNPS1DRAFT_23369</name>
</gene>
<dbReference type="GO" id="GO:0000287">
    <property type="term" value="F:magnesium ion binding"/>
    <property type="evidence" value="ECO:0007669"/>
    <property type="project" value="TreeGrafter"/>
</dbReference>
<dbReference type="GO" id="GO:0015087">
    <property type="term" value="F:cobalt ion transmembrane transporter activity"/>
    <property type="evidence" value="ECO:0007669"/>
    <property type="project" value="TreeGrafter"/>
</dbReference>
<feature type="chain" id="PRO_5020913188" description="Plasma membrane fusion protein PRM1" evidence="3">
    <location>
        <begin position="26"/>
        <end position="188"/>
    </location>
</feature>
<keyword evidence="2" id="KW-1133">Transmembrane helix</keyword>
<dbReference type="PANTHER" id="PTHR46494:SF1">
    <property type="entry name" value="CORA FAMILY METAL ION TRANSPORTER (EUROFUNG)"/>
    <property type="match status" value="1"/>
</dbReference>
<dbReference type="GO" id="GO:0005886">
    <property type="term" value="C:plasma membrane"/>
    <property type="evidence" value="ECO:0007669"/>
    <property type="project" value="UniProtKB-SubCell"/>
</dbReference>
<evidence type="ECO:0000256" key="3">
    <source>
        <dbReference type="SAM" id="SignalP"/>
    </source>
</evidence>
<keyword evidence="2" id="KW-0472">Membrane</keyword>